<gene>
    <name evidence="1" type="ORF">ORPV_722</name>
</gene>
<dbReference type="RefSeq" id="YP_009448928.1">
    <property type="nucleotide sequence ID" value="NC_036594.1"/>
</dbReference>
<evidence type="ECO:0000313" key="2">
    <source>
        <dbReference type="Proteomes" id="UP000236316"/>
    </source>
</evidence>
<proteinExistence type="predicted"/>
<protein>
    <submittedName>
        <fullName evidence="1">Uncharacterized protein</fullName>
    </submittedName>
</protein>
<sequence length="116" mass="13911">MENKRCPICKSYCHGNKSIQYSISSLVPIYRKKMYHIDEITILDDIHEELDHYERRSENKICYNCLCDSCNNTNYLPLLPTKDNFDYSYYDIDEDNENIISRLYNFIKSCNCLCHK</sequence>
<organism evidence="1">
    <name type="scientific">Orpheovirus IHUMI-LCC2</name>
    <dbReference type="NCBI Taxonomy" id="2023057"/>
    <lineage>
        <taxon>Viruses</taxon>
        <taxon>Varidnaviria</taxon>
        <taxon>Bamfordvirae</taxon>
        <taxon>Nucleocytoviricota</taxon>
        <taxon>Megaviricetes</taxon>
        <taxon>Pimascovirales</taxon>
        <taxon>Ocovirineae</taxon>
        <taxon>Orpheoviridae</taxon>
        <taxon>Alphaorpheovirus</taxon>
        <taxon>Alphaorpheovirus massiliense</taxon>
    </lineage>
</organism>
<dbReference type="KEGG" id="vg:35382542"/>
<dbReference type="GeneID" id="35382542"/>
<accession>A0A2I2L529</accession>
<evidence type="ECO:0000313" key="1">
    <source>
        <dbReference type="EMBL" id="SNW62626.1"/>
    </source>
</evidence>
<dbReference type="Proteomes" id="UP000236316">
    <property type="component" value="Segment"/>
</dbReference>
<reference evidence="1" key="1">
    <citation type="submission" date="2017-08" db="EMBL/GenBank/DDBJ databases">
        <authorList>
            <consortium name="Urmite Genomes"/>
        </authorList>
    </citation>
    <scope>NUCLEOTIDE SEQUENCE [LARGE SCALE GENOMIC DNA]</scope>
    <source>
        <strain evidence="1">IHUMI-LCC2</strain>
    </source>
</reference>
<name>A0A2I2L529_9VIRU</name>
<dbReference type="EMBL" id="LT906555">
    <property type="protein sequence ID" value="SNW62626.1"/>
    <property type="molecule type" value="Genomic_DNA"/>
</dbReference>
<keyword evidence="2" id="KW-1185">Reference proteome</keyword>